<sequence length="134" mass="14092">MPDRVKPDARAKAGGKATRRPAMPGADELFRSTAKAAPEPAESVAEVAEPAAAEPTKPAASGRVKHDEKITVYVTAEELLALEQTRLAVRSAVGRNVDRGRIVRAALAAALEDFAAHGAESDLVRRIDGAAESR</sequence>
<comment type="caution">
    <text evidence="2">The sequence shown here is derived from an EMBL/GenBank/DDBJ whole genome shotgun (WGS) entry which is preliminary data.</text>
</comment>
<feature type="compositionally biased region" description="Basic and acidic residues" evidence="1">
    <location>
        <begin position="1"/>
        <end position="11"/>
    </location>
</feature>
<dbReference type="EMBL" id="BAAAME010000002">
    <property type="protein sequence ID" value="GAA1729292.1"/>
    <property type="molecule type" value="Genomic_DNA"/>
</dbReference>
<feature type="region of interest" description="Disordered" evidence="1">
    <location>
        <begin position="1"/>
        <end position="65"/>
    </location>
</feature>
<dbReference type="RefSeq" id="WP_344197869.1">
    <property type="nucleotide sequence ID" value="NZ_BAAAME010000002.1"/>
</dbReference>
<reference evidence="2 3" key="1">
    <citation type="journal article" date="2019" name="Int. J. Syst. Evol. Microbiol.">
        <title>The Global Catalogue of Microorganisms (GCM) 10K type strain sequencing project: providing services to taxonomists for standard genome sequencing and annotation.</title>
        <authorList>
            <consortium name="The Broad Institute Genomics Platform"/>
            <consortium name="The Broad Institute Genome Sequencing Center for Infectious Disease"/>
            <person name="Wu L."/>
            <person name="Ma J."/>
        </authorList>
    </citation>
    <scope>NUCLEOTIDE SEQUENCE [LARGE SCALE GENOMIC DNA]</scope>
    <source>
        <strain evidence="2 3">JCM 13518</strain>
    </source>
</reference>
<organism evidence="2 3">
    <name type="scientific">Aeromicrobium alkaliterrae</name>
    <dbReference type="NCBI Taxonomy" id="302168"/>
    <lineage>
        <taxon>Bacteria</taxon>
        <taxon>Bacillati</taxon>
        <taxon>Actinomycetota</taxon>
        <taxon>Actinomycetes</taxon>
        <taxon>Propionibacteriales</taxon>
        <taxon>Nocardioidaceae</taxon>
        <taxon>Aeromicrobium</taxon>
    </lineage>
</organism>
<evidence type="ECO:0000313" key="3">
    <source>
        <dbReference type="Proteomes" id="UP001501057"/>
    </source>
</evidence>
<evidence type="ECO:0000256" key="1">
    <source>
        <dbReference type="SAM" id="MobiDB-lite"/>
    </source>
</evidence>
<keyword evidence="3" id="KW-1185">Reference proteome</keyword>
<dbReference type="Proteomes" id="UP001501057">
    <property type="component" value="Unassembled WGS sequence"/>
</dbReference>
<accession>A0ABN2JJ95</accession>
<feature type="compositionally biased region" description="Low complexity" evidence="1">
    <location>
        <begin position="12"/>
        <end position="22"/>
    </location>
</feature>
<protein>
    <recommendedName>
        <fullName evidence="4">Cobyrinic acid a,c-diamide synthase</fullName>
    </recommendedName>
</protein>
<name>A0ABN2JJ95_9ACTN</name>
<feature type="compositionally biased region" description="Low complexity" evidence="1">
    <location>
        <begin position="34"/>
        <end position="61"/>
    </location>
</feature>
<proteinExistence type="predicted"/>
<evidence type="ECO:0000313" key="2">
    <source>
        <dbReference type="EMBL" id="GAA1729292.1"/>
    </source>
</evidence>
<evidence type="ECO:0008006" key="4">
    <source>
        <dbReference type="Google" id="ProtNLM"/>
    </source>
</evidence>
<gene>
    <name evidence="2" type="ORF">GCM10009710_07400</name>
</gene>